<name>M4BYU2_HYAAE</name>
<proteinExistence type="predicted"/>
<organism evidence="1 2">
    <name type="scientific">Hyaloperonospora arabidopsidis (strain Emoy2)</name>
    <name type="common">Downy mildew agent</name>
    <name type="synonym">Peronospora arabidopsidis</name>
    <dbReference type="NCBI Taxonomy" id="559515"/>
    <lineage>
        <taxon>Eukaryota</taxon>
        <taxon>Sar</taxon>
        <taxon>Stramenopiles</taxon>
        <taxon>Oomycota</taxon>
        <taxon>Peronosporomycetes</taxon>
        <taxon>Peronosporales</taxon>
        <taxon>Peronosporaceae</taxon>
        <taxon>Hyaloperonospora</taxon>
    </lineage>
</organism>
<reference evidence="2" key="1">
    <citation type="journal article" date="2010" name="Science">
        <title>Signatures of adaptation to obligate biotrophy in the Hyaloperonospora arabidopsidis genome.</title>
        <authorList>
            <person name="Baxter L."/>
            <person name="Tripathy S."/>
            <person name="Ishaque N."/>
            <person name="Boot N."/>
            <person name="Cabral A."/>
            <person name="Kemen E."/>
            <person name="Thines M."/>
            <person name="Ah-Fong A."/>
            <person name="Anderson R."/>
            <person name="Badejoko W."/>
            <person name="Bittner-Eddy P."/>
            <person name="Boore J.L."/>
            <person name="Chibucos M.C."/>
            <person name="Coates M."/>
            <person name="Dehal P."/>
            <person name="Delehaunty K."/>
            <person name="Dong S."/>
            <person name="Downton P."/>
            <person name="Dumas B."/>
            <person name="Fabro G."/>
            <person name="Fronick C."/>
            <person name="Fuerstenberg S.I."/>
            <person name="Fulton L."/>
            <person name="Gaulin E."/>
            <person name="Govers F."/>
            <person name="Hughes L."/>
            <person name="Humphray S."/>
            <person name="Jiang R.H."/>
            <person name="Judelson H."/>
            <person name="Kamoun S."/>
            <person name="Kyung K."/>
            <person name="Meijer H."/>
            <person name="Minx P."/>
            <person name="Morris P."/>
            <person name="Nelson J."/>
            <person name="Phuntumart V."/>
            <person name="Qutob D."/>
            <person name="Rehmany A."/>
            <person name="Rougon-Cardoso A."/>
            <person name="Ryden P."/>
            <person name="Torto-Alalibo T."/>
            <person name="Studholme D."/>
            <person name="Wang Y."/>
            <person name="Win J."/>
            <person name="Wood J."/>
            <person name="Clifton S.W."/>
            <person name="Rogers J."/>
            <person name="Van den Ackerveken G."/>
            <person name="Jones J.D."/>
            <person name="McDowell J.M."/>
            <person name="Beynon J."/>
            <person name="Tyler B.M."/>
        </authorList>
    </citation>
    <scope>NUCLEOTIDE SEQUENCE [LARGE SCALE GENOMIC DNA]</scope>
    <source>
        <strain evidence="2">Emoy2</strain>
    </source>
</reference>
<dbReference type="EnsemblProtists" id="HpaT811740">
    <property type="protein sequence ID" value="HpaP811740"/>
    <property type="gene ID" value="HpaG811740"/>
</dbReference>
<dbReference type="HOGENOM" id="CLU_2817897_0_0_1"/>
<dbReference type="EMBL" id="JH598050">
    <property type="status" value="NOT_ANNOTATED_CDS"/>
    <property type="molecule type" value="Genomic_DNA"/>
</dbReference>
<dbReference type="Proteomes" id="UP000011713">
    <property type="component" value="Unassembled WGS sequence"/>
</dbReference>
<sequence length="67" mass="7569">MSRQLQVPTYVGSRLDRPEKSVDDRCGSCKGVITSNYVGRDCSFNLPGLMSDDIQQFKFTRSLTLLH</sequence>
<dbReference type="VEuPathDB" id="FungiDB:HpaG811740"/>
<accession>M4BYU2</accession>
<reference evidence="1" key="2">
    <citation type="submission" date="2015-06" db="UniProtKB">
        <authorList>
            <consortium name="EnsemblProtists"/>
        </authorList>
    </citation>
    <scope>IDENTIFICATION</scope>
    <source>
        <strain evidence="1">Emoy2</strain>
    </source>
</reference>
<protein>
    <submittedName>
        <fullName evidence="1">Uncharacterized protein</fullName>
    </submittedName>
</protein>
<dbReference type="AlphaFoldDB" id="M4BYU2"/>
<evidence type="ECO:0000313" key="2">
    <source>
        <dbReference type="Proteomes" id="UP000011713"/>
    </source>
</evidence>
<evidence type="ECO:0000313" key="1">
    <source>
        <dbReference type="EnsemblProtists" id="HpaP811740"/>
    </source>
</evidence>
<dbReference type="InParanoid" id="M4BYU2"/>
<keyword evidence="2" id="KW-1185">Reference proteome</keyword>